<dbReference type="PANTHER" id="PTHR40398">
    <property type="entry name" value="PTS SYSTEM GLUCITOL/SORBITOL-SPECIFIC EIIA COMPONENT"/>
    <property type="match status" value="1"/>
</dbReference>
<dbReference type="GO" id="GO:0005737">
    <property type="term" value="C:cytoplasm"/>
    <property type="evidence" value="ECO:0007669"/>
    <property type="project" value="InterPro"/>
</dbReference>
<dbReference type="Pfam" id="PF03829">
    <property type="entry name" value="PTSIIA_gutA"/>
    <property type="match status" value="1"/>
</dbReference>
<dbReference type="OrthoDB" id="7065254at2"/>
<keyword evidence="3" id="KW-1185">Reference proteome</keyword>
<dbReference type="InterPro" id="IPR004716">
    <property type="entry name" value="PTS_IIA_glucitol/sorbitol-sp"/>
</dbReference>
<dbReference type="Proteomes" id="UP000198668">
    <property type="component" value="Unassembled WGS sequence"/>
</dbReference>
<gene>
    <name evidence="2" type="ORF">SAMN04489868_11438</name>
</gene>
<dbReference type="PROSITE" id="PS51097">
    <property type="entry name" value="PTS_EIIA_TYPE_5"/>
    <property type="match status" value="1"/>
</dbReference>
<dbReference type="GO" id="GO:0008982">
    <property type="term" value="F:protein-N(PI)-phosphohistidine-sugar phosphotransferase activity"/>
    <property type="evidence" value="ECO:0007669"/>
    <property type="project" value="InterPro"/>
</dbReference>
<evidence type="ECO:0000313" key="2">
    <source>
        <dbReference type="EMBL" id="SFH70294.1"/>
    </source>
</evidence>
<protein>
    <submittedName>
        <fullName evidence="2">PTS system, glucitol/sorbitol-specific IIA component</fullName>
    </submittedName>
</protein>
<dbReference type="PANTHER" id="PTHR40398:SF1">
    <property type="entry name" value="PTS SYSTEM GLUCITOL_SORBITOL-SPECIFIC EIIA COMPONENT"/>
    <property type="match status" value="1"/>
</dbReference>
<dbReference type="GO" id="GO:0016301">
    <property type="term" value="F:kinase activity"/>
    <property type="evidence" value="ECO:0007669"/>
    <property type="project" value="TreeGrafter"/>
</dbReference>
<dbReference type="EMBL" id="FOQE01000014">
    <property type="protein sequence ID" value="SFH70294.1"/>
    <property type="molecule type" value="Genomic_DNA"/>
</dbReference>
<name>A0A1I3C6V7_9LACT</name>
<organism evidence="2 3">
    <name type="scientific">Pisciglobus halotolerans</name>
    <dbReference type="NCBI Taxonomy" id="745365"/>
    <lineage>
        <taxon>Bacteria</taxon>
        <taxon>Bacillati</taxon>
        <taxon>Bacillota</taxon>
        <taxon>Bacilli</taxon>
        <taxon>Lactobacillales</taxon>
        <taxon>Carnobacteriaceae</taxon>
    </lineage>
</organism>
<dbReference type="RefSeq" id="WP_047392632.1">
    <property type="nucleotide sequence ID" value="NZ_FOQE01000014.1"/>
</dbReference>
<proteinExistence type="predicted"/>
<evidence type="ECO:0000256" key="1">
    <source>
        <dbReference type="PROSITE-ProRule" id="PRU00420"/>
    </source>
</evidence>
<dbReference type="Gene3D" id="2.40.33.40">
    <property type="entry name" value="Phosphotransferase system, glucitol/sorbitol-specific IIA component"/>
    <property type="match status" value="1"/>
</dbReference>
<dbReference type="AlphaFoldDB" id="A0A1I3C6V7"/>
<dbReference type="InterPro" id="IPR036665">
    <property type="entry name" value="PTS_IIA_glucitol/sorbitol_sf"/>
</dbReference>
<accession>A0A1I3C6V7</accession>
<sequence length="120" mass="13253">MFKSSVTEIGASAISKKDPLIILFGEEATEELRKVSVIHTVQTEANQVDLNQAQTVSFDDQVYTIEEVGTLANKNFNSIGHVTLNFSEVPDEKDHRIENAIYLAPHELPVLKVGTKISIS</sequence>
<feature type="modified residue" description="Phosphohistidine; by HPr" evidence="1">
    <location>
        <position position="39"/>
    </location>
</feature>
<evidence type="ECO:0000313" key="3">
    <source>
        <dbReference type="Proteomes" id="UP000198668"/>
    </source>
</evidence>
<reference evidence="2 3" key="1">
    <citation type="submission" date="2016-10" db="EMBL/GenBank/DDBJ databases">
        <authorList>
            <person name="de Groot N.N."/>
        </authorList>
    </citation>
    <scope>NUCLEOTIDE SEQUENCE [LARGE SCALE GENOMIC DNA]</scope>
    <source>
        <strain evidence="2 3">DSM 27630</strain>
    </source>
</reference>
<dbReference type="GO" id="GO:0009401">
    <property type="term" value="P:phosphoenolpyruvate-dependent sugar phosphotransferase system"/>
    <property type="evidence" value="ECO:0007669"/>
    <property type="project" value="InterPro"/>
</dbReference>
<dbReference type="SUPFAM" id="SSF141530">
    <property type="entry name" value="PTSIIA/GutA-like"/>
    <property type="match status" value="1"/>
</dbReference>